<accession>A0A8S1R7B4</accession>
<evidence type="ECO:0000313" key="2">
    <source>
        <dbReference type="Proteomes" id="UP000692954"/>
    </source>
</evidence>
<gene>
    <name evidence="1" type="ORF">PSON_ATCC_30995.1.T1430104</name>
</gene>
<reference evidence="1" key="1">
    <citation type="submission" date="2021-01" db="EMBL/GenBank/DDBJ databases">
        <authorList>
            <consortium name="Genoscope - CEA"/>
            <person name="William W."/>
        </authorList>
    </citation>
    <scope>NUCLEOTIDE SEQUENCE</scope>
</reference>
<dbReference type="EMBL" id="CAJJDN010000143">
    <property type="protein sequence ID" value="CAD8123223.1"/>
    <property type="molecule type" value="Genomic_DNA"/>
</dbReference>
<dbReference type="OrthoDB" id="10323532at2759"/>
<sequence>MNNFYQFDRSLLTIDIPGAQPKKKSIQLNSLDIKQNRQLKLLLNAGQQDQQYGRRRYQHDFHHFCNSFVPQGENYFDGSQKKHYNLQEGEIKQLRALENFYDQPKYLFNKMMKYIR</sequence>
<organism evidence="1 2">
    <name type="scientific">Paramecium sonneborni</name>
    <dbReference type="NCBI Taxonomy" id="65129"/>
    <lineage>
        <taxon>Eukaryota</taxon>
        <taxon>Sar</taxon>
        <taxon>Alveolata</taxon>
        <taxon>Ciliophora</taxon>
        <taxon>Intramacronucleata</taxon>
        <taxon>Oligohymenophorea</taxon>
        <taxon>Peniculida</taxon>
        <taxon>Parameciidae</taxon>
        <taxon>Paramecium</taxon>
    </lineage>
</organism>
<protein>
    <submittedName>
        <fullName evidence="1">Uncharacterized protein</fullName>
    </submittedName>
</protein>
<keyword evidence="2" id="KW-1185">Reference proteome</keyword>
<dbReference type="Proteomes" id="UP000692954">
    <property type="component" value="Unassembled WGS sequence"/>
</dbReference>
<name>A0A8S1R7B4_9CILI</name>
<dbReference type="AlphaFoldDB" id="A0A8S1R7B4"/>
<proteinExistence type="predicted"/>
<comment type="caution">
    <text evidence="1">The sequence shown here is derived from an EMBL/GenBank/DDBJ whole genome shotgun (WGS) entry which is preliminary data.</text>
</comment>
<evidence type="ECO:0000313" key="1">
    <source>
        <dbReference type="EMBL" id="CAD8123223.1"/>
    </source>
</evidence>